<dbReference type="InterPro" id="IPR036365">
    <property type="entry name" value="PGBD-like_sf"/>
</dbReference>
<dbReference type="STRING" id="1365950.SAMN05428963_101257"/>
<dbReference type="OrthoDB" id="9986129at2"/>
<feature type="signal peptide" evidence="1">
    <location>
        <begin position="1"/>
        <end position="21"/>
    </location>
</feature>
<dbReference type="EMBL" id="FUXL01000001">
    <property type="protein sequence ID" value="SJZ55143.1"/>
    <property type="molecule type" value="Genomic_DNA"/>
</dbReference>
<dbReference type="Gene3D" id="1.10.101.10">
    <property type="entry name" value="PGBD-like superfamily/PGBD"/>
    <property type="match status" value="1"/>
</dbReference>
<dbReference type="Proteomes" id="UP000190135">
    <property type="component" value="Unassembled WGS sequence"/>
</dbReference>
<organism evidence="2 3">
    <name type="scientific">Consotaella salsifontis</name>
    <dbReference type="NCBI Taxonomy" id="1365950"/>
    <lineage>
        <taxon>Bacteria</taxon>
        <taxon>Pseudomonadati</taxon>
        <taxon>Pseudomonadota</taxon>
        <taxon>Alphaproteobacteria</taxon>
        <taxon>Hyphomicrobiales</taxon>
        <taxon>Aurantimonadaceae</taxon>
        <taxon>Consotaella</taxon>
    </lineage>
</organism>
<evidence type="ECO:0000313" key="2">
    <source>
        <dbReference type="EMBL" id="SJZ55143.1"/>
    </source>
</evidence>
<dbReference type="InterPro" id="IPR036366">
    <property type="entry name" value="PGBDSf"/>
</dbReference>
<feature type="chain" id="PRO_5012594519" evidence="1">
    <location>
        <begin position="22"/>
        <end position="218"/>
    </location>
</feature>
<protein>
    <submittedName>
        <fullName evidence="2">Putative peptidoglycan binding domain-containing protein</fullName>
    </submittedName>
</protein>
<dbReference type="AlphaFoldDB" id="A0A1T4LK63"/>
<evidence type="ECO:0000256" key="1">
    <source>
        <dbReference type="SAM" id="SignalP"/>
    </source>
</evidence>
<accession>A0A1T4LK63</accession>
<dbReference type="RefSeq" id="WP_078706558.1">
    <property type="nucleotide sequence ID" value="NZ_FUXL01000001.1"/>
</dbReference>
<reference evidence="2 3" key="1">
    <citation type="submission" date="2017-02" db="EMBL/GenBank/DDBJ databases">
        <authorList>
            <person name="Peterson S.W."/>
        </authorList>
    </citation>
    <scope>NUCLEOTIDE SEQUENCE [LARGE SCALE GENOMIC DNA]</scope>
    <source>
        <strain evidence="2 3">USBA 369</strain>
    </source>
</reference>
<keyword evidence="1" id="KW-0732">Signal</keyword>
<dbReference type="SUPFAM" id="SSF47090">
    <property type="entry name" value="PGBD-like"/>
    <property type="match status" value="1"/>
</dbReference>
<evidence type="ECO:0000313" key="3">
    <source>
        <dbReference type="Proteomes" id="UP000190135"/>
    </source>
</evidence>
<gene>
    <name evidence="2" type="ORF">SAMN05428963_101257</name>
</gene>
<sequence>MKPHFSFFVLSCLLVAGSVKAEEPLSDQDWKQVNSYINEIMRTGRSEVAVESPLNASLDVIVTPHKAVSRATGAICSAGCFDPCRPFDLQVVRNKGQTIYEFKGRKCASSQDFAKWENDQPVSLQRVLQLAPSGPDHQMIVEAQQLLTELGYYGFRATEKFDSETKAALLEFRADAQVSGPPDDITSADITEMRRTLSRSRPTGSCPVDKPFVACLER</sequence>
<keyword evidence="3" id="KW-1185">Reference proteome</keyword>
<proteinExistence type="predicted"/>
<name>A0A1T4LK63_9HYPH</name>